<reference evidence="1 2" key="1">
    <citation type="submission" date="2019-10" db="EMBL/GenBank/DDBJ databases">
        <title>Genome sequence of Azospirillum formosense CC-Nfb-7.</title>
        <authorList>
            <person name="Ambrosini A."/>
            <person name="Sant'Anna F.H."/>
            <person name="Cassan F.D."/>
            <person name="Souza E.M."/>
            <person name="Passaglia L.M.P."/>
        </authorList>
    </citation>
    <scope>NUCLEOTIDE SEQUENCE [LARGE SCALE GENOMIC DNA]</scope>
    <source>
        <strain evidence="1 2">CC-NFb-7</strain>
    </source>
</reference>
<proteinExistence type="predicted"/>
<evidence type="ECO:0000313" key="1">
    <source>
        <dbReference type="EMBL" id="NUB18467.1"/>
    </source>
</evidence>
<comment type="caution">
    <text evidence="1">The sequence shown here is derived from an EMBL/GenBank/DDBJ whole genome shotgun (WGS) entry which is preliminary data.</text>
</comment>
<evidence type="ECO:0000313" key="2">
    <source>
        <dbReference type="Proteomes" id="UP000639419"/>
    </source>
</evidence>
<dbReference type="Pfam" id="PF06892">
    <property type="entry name" value="Phage_CP76"/>
    <property type="match status" value="1"/>
</dbReference>
<protein>
    <submittedName>
        <fullName evidence="1">Uncharacterized protein</fullName>
    </submittedName>
</protein>
<dbReference type="Proteomes" id="UP000639419">
    <property type="component" value="Unassembled WGS sequence"/>
</dbReference>
<dbReference type="RefSeq" id="WP_174437771.1">
    <property type="nucleotide sequence ID" value="NZ_BAABCC010000005.1"/>
</dbReference>
<keyword evidence="2" id="KW-1185">Reference proteome</keyword>
<sequence length="162" mass="17422">MTKRRKPLSVEDGVTVALAILGDEQAEGATRKSARLVRSWSDPDDDAHHIPVYQALRLDRACMLLGEAPPILTAYRAELRRSAAEVREPGDPMARLAEAMAEMGDLAEEVRSARAVCGPGGKSILPEEARAILTQAAELRAVLDALEHDVTALLPVPAPVEV</sequence>
<organism evidence="1 2">
    <name type="scientific">Azospirillum formosense</name>
    <dbReference type="NCBI Taxonomy" id="861533"/>
    <lineage>
        <taxon>Bacteria</taxon>
        <taxon>Pseudomonadati</taxon>
        <taxon>Pseudomonadota</taxon>
        <taxon>Alphaproteobacteria</taxon>
        <taxon>Rhodospirillales</taxon>
        <taxon>Azospirillaceae</taxon>
        <taxon>Azospirillum</taxon>
    </lineage>
</organism>
<name>A0ABX2KV94_9PROT</name>
<accession>A0ABX2KV94</accession>
<dbReference type="InterPro" id="IPR009679">
    <property type="entry name" value="Phage_186_CII-like"/>
</dbReference>
<dbReference type="EMBL" id="WHOR01000018">
    <property type="protein sequence ID" value="NUB18467.1"/>
    <property type="molecule type" value="Genomic_DNA"/>
</dbReference>
<gene>
    <name evidence="1" type="ORF">GBZ26_04415</name>
</gene>